<name>A0ABU2B0B0_9MICC</name>
<dbReference type="PROSITE" id="PS50850">
    <property type="entry name" value="MFS"/>
    <property type="match status" value="1"/>
</dbReference>
<dbReference type="InterPro" id="IPR020846">
    <property type="entry name" value="MFS_dom"/>
</dbReference>
<feature type="transmembrane region" description="Helical" evidence="5">
    <location>
        <begin position="205"/>
        <end position="225"/>
    </location>
</feature>
<feature type="transmembrane region" description="Helical" evidence="5">
    <location>
        <begin position="237"/>
        <end position="255"/>
    </location>
</feature>
<dbReference type="Gene3D" id="1.20.1720.10">
    <property type="entry name" value="Multidrug resistance protein D"/>
    <property type="match status" value="1"/>
</dbReference>
<dbReference type="InterPro" id="IPR036259">
    <property type="entry name" value="MFS_trans_sf"/>
</dbReference>
<evidence type="ECO:0000259" key="6">
    <source>
        <dbReference type="PROSITE" id="PS50850"/>
    </source>
</evidence>
<dbReference type="InterPro" id="IPR011701">
    <property type="entry name" value="MFS"/>
</dbReference>
<keyword evidence="3 5" id="KW-1133">Transmembrane helix</keyword>
<evidence type="ECO:0000256" key="3">
    <source>
        <dbReference type="ARBA" id="ARBA00022989"/>
    </source>
</evidence>
<dbReference type="Proteomes" id="UP001183794">
    <property type="component" value="Unassembled WGS sequence"/>
</dbReference>
<feature type="transmembrane region" description="Helical" evidence="5">
    <location>
        <begin position="106"/>
        <end position="127"/>
    </location>
</feature>
<feature type="transmembrane region" description="Helical" evidence="5">
    <location>
        <begin position="342"/>
        <end position="363"/>
    </location>
</feature>
<feature type="transmembrane region" description="Helical" evidence="5">
    <location>
        <begin position="310"/>
        <end position="330"/>
    </location>
</feature>
<feature type="transmembrane region" description="Helical" evidence="5">
    <location>
        <begin position="369"/>
        <end position="389"/>
    </location>
</feature>
<keyword evidence="4 5" id="KW-0472">Membrane</keyword>
<organism evidence="7 8">
    <name type="scientific">Enteractinococcus fodinae</name>
    <dbReference type="NCBI Taxonomy" id="684663"/>
    <lineage>
        <taxon>Bacteria</taxon>
        <taxon>Bacillati</taxon>
        <taxon>Actinomycetota</taxon>
        <taxon>Actinomycetes</taxon>
        <taxon>Micrococcales</taxon>
        <taxon>Micrococcaceae</taxon>
    </lineage>
</organism>
<evidence type="ECO:0000256" key="1">
    <source>
        <dbReference type="ARBA" id="ARBA00004651"/>
    </source>
</evidence>
<dbReference type="EMBL" id="JAVDYJ010000001">
    <property type="protein sequence ID" value="MDR7346233.1"/>
    <property type="molecule type" value="Genomic_DNA"/>
</dbReference>
<dbReference type="InterPro" id="IPR001958">
    <property type="entry name" value="Tet-R_TetA/multi-R_MdtG-like"/>
</dbReference>
<evidence type="ECO:0000256" key="4">
    <source>
        <dbReference type="ARBA" id="ARBA00023136"/>
    </source>
</evidence>
<accession>A0ABU2B0B0</accession>
<feature type="transmembrane region" description="Helical" evidence="5">
    <location>
        <begin position="416"/>
        <end position="437"/>
    </location>
</feature>
<sequence length="500" mass="52954">MTGQQLQPRRSSWIAFAVATSVAVLTILDVVKVNVVLTPLEETLGATPTQTSLVVAGYVLAFGIALVPSGRLGDQWNRKAMFMIGLVIFTVASLAAALAPTATLLVVARILQGVAAGTLMPQVLGMIQTLFQDEARGKAFGIFGAAIGLGTAFGPTLGGVFIGTFGAELGWRWTFGMNVPLALLIIPLALWLIPAGQPRQGRADLDLVGVALLAASVLFVMLPFVLTTGSNDQPLRWLFLLVGAITSVAFVRWEFRYRNAGRSPVLDFSLFGFSSYRNGVVITTLFFAAMPAMFLVMTLFNQQGLGHDPVIVGLITVPYAVVSAIVAGVIGRYTFRYATGLIIWGFIIFIAALIGLVAVSVLIPPEHNPLAMTIVLAFAGVGPGFIMAANQMRTLMDVPVLQGGVAGSFQQVGQRVGNAIGIAVGSAIFYSLVVAVPRDATGMPDPTDPDSVAAYSHAFQMAMAVLILFCLVALIFAGIDHRARSRQLAEQPLSSTHPRP</sequence>
<dbReference type="SUPFAM" id="SSF103473">
    <property type="entry name" value="MFS general substrate transporter"/>
    <property type="match status" value="2"/>
</dbReference>
<feature type="transmembrane region" description="Helical" evidence="5">
    <location>
        <begin position="80"/>
        <end position="100"/>
    </location>
</feature>
<feature type="transmembrane region" description="Helical" evidence="5">
    <location>
        <begin position="173"/>
        <end position="193"/>
    </location>
</feature>
<comment type="caution">
    <text evidence="7">The sequence shown here is derived from an EMBL/GenBank/DDBJ whole genome shotgun (WGS) entry which is preliminary data.</text>
</comment>
<feature type="transmembrane region" description="Helical" evidence="5">
    <location>
        <begin position="51"/>
        <end position="68"/>
    </location>
</feature>
<dbReference type="Gene3D" id="1.20.1250.20">
    <property type="entry name" value="MFS general substrate transporter like domains"/>
    <property type="match status" value="1"/>
</dbReference>
<dbReference type="PANTHER" id="PTHR42718:SF39">
    <property type="entry name" value="ACTINORHODIN TRANSPORTER-RELATED"/>
    <property type="match status" value="1"/>
</dbReference>
<feature type="transmembrane region" description="Helical" evidence="5">
    <location>
        <begin position="139"/>
        <end position="167"/>
    </location>
</feature>
<evidence type="ECO:0000256" key="5">
    <source>
        <dbReference type="SAM" id="Phobius"/>
    </source>
</evidence>
<feature type="transmembrane region" description="Helical" evidence="5">
    <location>
        <begin position="457"/>
        <end position="479"/>
    </location>
</feature>
<proteinExistence type="predicted"/>
<comment type="subcellular location">
    <subcellularLocation>
        <location evidence="1">Cell membrane</location>
        <topology evidence="1">Multi-pass membrane protein</topology>
    </subcellularLocation>
</comment>
<gene>
    <name evidence="7" type="ORF">J2S62_000490</name>
</gene>
<keyword evidence="2 5" id="KW-0812">Transmembrane</keyword>
<dbReference type="PRINTS" id="PR01035">
    <property type="entry name" value="TCRTETA"/>
</dbReference>
<dbReference type="RefSeq" id="WP_310170943.1">
    <property type="nucleotide sequence ID" value="NZ_BAABHE010000002.1"/>
</dbReference>
<evidence type="ECO:0000313" key="7">
    <source>
        <dbReference type="EMBL" id="MDR7346233.1"/>
    </source>
</evidence>
<protein>
    <submittedName>
        <fullName evidence="7">MFS family permease</fullName>
    </submittedName>
</protein>
<feature type="transmembrane region" description="Helical" evidence="5">
    <location>
        <begin position="276"/>
        <end position="298"/>
    </location>
</feature>
<feature type="domain" description="Major facilitator superfamily (MFS) profile" evidence="6">
    <location>
        <begin position="15"/>
        <end position="481"/>
    </location>
</feature>
<dbReference type="Pfam" id="PF07690">
    <property type="entry name" value="MFS_1"/>
    <property type="match status" value="1"/>
</dbReference>
<dbReference type="CDD" id="cd17321">
    <property type="entry name" value="MFS_MMR_MDR_like"/>
    <property type="match status" value="1"/>
</dbReference>
<dbReference type="PANTHER" id="PTHR42718">
    <property type="entry name" value="MAJOR FACILITATOR SUPERFAMILY MULTIDRUG TRANSPORTER MFSC"/>
    <property type="match status" value="1"/>
</dbReference>
<feature type="transmembrane region" description="Helical" evidence="5">
    <location>
        <begin position="12"/>
        <end position="31"/>
    </location>
</feature>
<evidence type="ECO:0000256" key="2">
    <source>
        <dbReference type="ARBA" id="ARBA00022692"/>
    </source>
</evidence>
<keyword evidence="8" id="KW-1185">Reference proteome</keyword>
<reference evidence="7 8" key="1">
    <citation type="submission" date="2023-07" db="EMBL/GenBank/DDBJ databases">
        <title>Sequencing the genomes of 1000 actinobacteria strains.</title>
        <authorList>
            <person name="Klenk H.-P."/>
        </authorList>
    </citation>
    <scope>NUCLEOTIDE SEQUENCE [LARGE SCALE GENOMIC DNA]</scope>
    <source>
        <strain evidence="7 8">DSM 22966</strain>
    </source>
</reference>
<evidence type="ECO:0000313" key="8">
    <source>
        <dbReference type="Proteomes" id="UP001183794"/>
    </source>
</evidence>